<dbReference type="Gene3D" id="3.40.50.300">
    <property type="entry name" value="P-loop containing nucleotide triphosphate hydrolases"/>
    <property type="match status" value="2"/>
</dbReference>
<keyword evidence="2" id="KW-0690">Ribosome biogenesis</keyword>
<dbReference type="GeneID" id="29004921"/>
<organism evidence="14 15">
    <name type="scientific">Phycomyces blakesleeanus (strain ATCC 8743b / DSM 1359 / FGSC 10004 / NBRC 33097 / NRRL 1555)</name>
    <dbReference type="NCBI Taxonomy" id="763407"/>
    <lineage>
        <taxon>Eukaryota</taxon>
        <taxon>Fungi</taxon>
        <taxon>Fungi incertae sedis</taxon>
        <taxon>Mucoromycota</taxon>
        <taxon>Mucoromycotina</taxon>
        <taxon>Mucoromycetes</taxon>
        <taxon>Mucorales</taxon>
        <taxon>Phycomycetaceae</taxon>
        <taxon>Phycomyces</taxon>
    </lineage>
</organism>
<dbReference type="CDD" id="cd18787">
    <property type="entry name" value="SF2_C_DEAD"/>
    <property type="match status" value="1"/>
</dbReference>
<evidence type="ECO:0000256" key="3">
    <source>
        <dbReference type="ARBA" id="ARBA00022552"/>
    </source>
</evidence>
<proteinExistence type="inferred from homology"/>
<evidence type="ECO:0000313" key="15">
    <source>
        <dbReference type="Proteomes" id="UP000077315"/>
    </source>
</evidence>
<keyword evidence="4 9" id="KW-0547">Nucleotide-binding</keyword>
<keyword evidence="8 10" id="KW-0694">RNA-binding</keyword>
<dbReference type="InterPro" id="IPR011545">
    <property type="entry name" value="DEAD/DEAH_box_helicase_dom"/>
</dbReference>
<protein>
    <recommendedName>
        <fullName evidence="10">ATP-dependent RNA helicase</fullName>
        <ecNumber evidence="10">3.6.4.13</ecNumber>
    </recommendedName>
</protein>
<dbReference type="GO" id="GO:0005524">
    <property type="term" value="F:ATP binding"/>
    <property type="evidence" value="ECO:0007669"/>
    <property type="project" value="UniProtKB-UniRule"/>
</dbReference>
<dbReference type="InterPro" id="IPR025313">
    <property type="entry name" value="SPB4-like_CTE"/>
</dbReference>
<name>A0A162TUU1_PHYB8</name>
<dbReference type="GO" id="GO:0016887">
    <property type="term" value="F:ATP hydrolysis activity"/>
    <property type="evidence" value="ECO:0007669"/>
    <property type="project" value="RHEA"/>
</dbReference>
<dbReference type="SMART" id="SM01178">
    <property type="entry name" value="DUF4217"/>
    <property type="match status" value="1"/>
</dbReference>
<keyword evidence="3" id="KW-0698">rRNA processing</keyword>
<dbReference type="GO" id="GO:0003723">
    <property type="term" value="F:RNA binding"/>
    <property type="evidence" value="ECO:0007669"/>
    <property type="project" value="UniProtKB-UniRule"/>
</dbReference>
<keyword evidence="5 9" id="KW-0378">Hydrolase</keyword>
<dbReference type="PROSITE" id="PS51192">
    <property type="entry name" value="HELICASE_ATP_BIND_1"/>
    <property type="match status" value="1"/>
</dbReference>
<dbReference type="FunCoup" id="A0A162TUU1">
    <property type="interactions" value="617"/>
</dbReference>
<dbReference type="InParanoid" id="A0A162TUU1"/>
<evidence type="ECO:0000256" key="1">
    <source>
        <dbReference type="ARBA" id="ARBA00004604"/>
    </source>
</evidence>
<reference evidence="15" key="1">
    <citation type="submission" date="2015-06" db="EMBL/GenBank/DDBJ databases">
        <title>Expansion of signal transduction pathways in fungi by whole-genome duplication.</title>
        <authorList>
            <consortium name="DOE Joint Genome Institute"/>
            <person name="Corrochano L.M."/>
            <person name="Kuo A."/>
            <person name="Marcet-Houben M."/>
            <person name="Polaino S."/>
            <person name="Salamov A."/>
            <person name="Villalobos J.M."/>
            <person name="Alvarez M.I."/>
            <person name="Avalos J."/>
            <person name="Benito E.P."/>
            <person name="Benoit I."/>
            <person name="Burger G."/>
            <person name="Camino L.P."/>
            <person name="Canovas D."/>
            <person name="Cerda-Olmedo E."/>
            <person name="Cheng J.-F."/>
            <person name="Dominguez A."/>
            <person name="Elias M."/>
            <person name="Eslava A.P."/>
            <person name="Glaser F."/>
            <person name="Grimwood J."/>
            <person name="Gutierrez G."/>
            <person name="Heitman J."/>
            <person name="Henrissat B."/>
            <person name="Iturriaga E.A."/>
            <person name="Lang B.F."/>
            <person name="Lavin J.L."/>
            <person name="Lee S."/>
            <person name="Li W."/>
            <person name="Lindquist E."/>
            <person name="Lopez-Garcia S."/>
            <person name="Luque E.M."/>
            <person name="Marcos A.T."/>
            <person name="Martin J."/>
            <person name="McCluskey K."/>
            <person name="Medina H.R."/>
            <person name="Miralles-Duran A."/>
            <person name="Miyazaki A."/>
            <person name="Munoz-Torres E."/>
            <person name="Oguiza J.A."/>
            <person name="Ohm R."/>
            <person name="Olmedo M."/>
            <person name="Orejas M."/>
            <person name="Ortiz-Castellanos L."/>
            <person name="Pisabarro A.G."/>
            <person name="Rodriguez-Romero J."/>
            <person name="Ruiz-Herrera J."/>
            <person name="Ruiz-Vazquez R."/>
            <person name="Sanz C."/>
            <person name="Schackwitz W."/>
            <person name="Schmutz J."/>
            <person name="Shahriari M."/>
            <person name="Shelest E."/>
            <person name="Silva-Franco F."/>
            <person name="Soanes D."/>
            <person name="Syed K."/>
            <person name="Tagua V.G."/>
            <person name="Talbot N.J."/>
            <person name="Thon M."/>
            <person name="De vries R.P."/>
            <person name="Wiebenga A."/>
            <person name="Yadav J.S."/>
            <person name="Braun E.L."/>
            <person name="Baker S."/>
            <person name="Garre V."/>
            <person name="Horwitz B."/>
            <person name="Torres-Martinez S."/>
            <person name="Idnurm A."/>
            <person name="Herrera-Estrella A."/>
            <person name="Gabaldon T."/>
            <person name="Grigoriev I.V."/>
        </authorList>
    </citation>
    <scope>NUCLEOTIDE SEQUENCE [LARGE SCALE GENOMIC DNA]</scope>
    <source>
        <strain evidence="15">NRRL 1555(-)</strain>
    </source>
</reference>
<dbReference type="AlphaFoldDB" id="A0A162TUU1"/>
<dbReference type="Pfam" id="PF00271">
    <property type="entry name" value="Helicase_C"/>
    <property type="match status" value="1"/>
</dbReference>
<keyword evidence="7 9" id="KW-0067">ATP-binding</keyword>
<keyword evidence="6 9" id="KW-0347">Helicase</keyword>
<dbReference type="InterPro" id="IPR027417">
    <property type="entry name" value="P-loop_NTPase"/>
</dbReference>
<dbReference type="GO" id="GO:0005730">
    <property type="term" value="C:nucleolus"/>
    <property type="evidence" value="ECO:0007669"/>
    <property type="project" value="UniProtKB-SubCell"/>
</dbReference>
<comment type="function">
    <text evidence="10">RNA helicase.</text>
</comment>
<dbReference type="SUPFAM" id="SSF52540">
    <property type="entry name" value="P-loop containing nucleoside triphosphate hydrolases"/>
    <property type="match status" value="1"/>
</dbReference>
<feature type="region of interest" description="Disordered" evidence="11">
    <location>
        <begin position="612"/>
        <end position="632"/>
    </location>
</feature>
<comment type="domain">
    <text evidence="10">The Q motif is unique to and characteristic of the DEAD box family of RNA helicases and controls ATP binding and hydrolysis.</text>
</comment>
<gene>
    <name evidence="14" type="ORF">PHYBLDRAFT_97247</name>
</gene>
<evidence type="ECO:0000256" key="7">
    <source>
        <dbReference type="ARBA" id="ARBA00022840"/>
    </source>
</evidence>
<evidence type="ECO:0000256" key="4">
    <source>
        <dbReference type="ARBA" id="ARBA00022741"/>
    </source>
</evidence>
<keyword evidence="15" id="KW-1185">Reference proteome</keyword>
<sequence>QVISSLFSSNPEIKPLPKVFKKINRNQVPSNAPMADSTTFTGIGILTDLVNLLKNKHSVTTPTNVQRKAIPLLLGPSRTVQDCEIPKEDVDVVVQAETGSGKTLTYLLPIVNRLIGASMYTAPEESSSAFGDRSIGTVAIILTPTRELAQQVEGVLAGLVNLPKSECPNTRRLHWIVPGTVIGGDSKSKEKARLRKGVNVLVSTPGRLLDHLENTKSFNIQNLRWLVLDEADRLLDLGFEETLKKIMNIIDERTKAGPSDKFKKALATKYWPKRRQTVLCSATLRDDVKNLAGWSLINPAFVSGTESKRDATALLKVGEGMDVDAEEVKFTTPNQLKQTYTVTPAKLRLITLTSLLKSYFVHKRGKPEPSSKIIVFFSCCDSVDFHYDLFANAGNEEEAEEDEEDEEEDDEEGDEDAKLMKRTLKKIMEVPVFRLHGDLEQQVRSKTFLEFSKASSGVLLCTDVAARGLDLPNVDRIVQYDPPSDMKDYVHRVGRTARLGKAGGATLFLLPSEIEYIDILKAQELTPEPVEMESILRTLADTPQGDYQIPAQDLQNAMERYTITDEERVTLARKAYWSSVRAYATHSATEKHIFHIKNLHLGHLAKSFALREAPSNLHEQSKGRKKKEAKKE</sequence>
<feature type="domain" description="Helicase C-terminal" evidence="13">
    <location>
        <begin position="355"/>
        <end position="540"/>
    </location>
</feature>
<evidence type="ECO:0000256" key="6">
    <source>
        <dbReference type="ARBA" id="ARBA00022806"/>
    </source>
</evidence>
<dbReference type="PROSITE" id="PS51194">
    <property type="entry name" value="HELICASE_CTER"/>
    <property type="match status" value="1"/>
</dbReference>
<feature type="compositionally biased region" description="Basic residues" evidence="11">
    <location>
        <begin position="623"/>
        <end position="632"/>
    </location>
</feature>
<evidence type="ECO:0000256" key="9">
    <source>
        <dbReference type="RuleBase" id="RU000492"/>
    </source>
</evidence>
<dbReference type="SMART" id="SM00487">
    <property type="entry name" value="DEXDc"/>
    <property type="match status" value="1"/>
</dbReference>
<feature type="compositionally biased region" description="Acidic residues" evidence="11">
    <location>
        <begin position="395"/>
        <end position="415"/>
    </location>
</feature>
<evidence type="ECO:0000259" key="12">
    <source>
        <dbReference type="PROSITE" id="PS51192"/>
    </source>
</evidence>
<dbReference type="STRING" id="763407.A0A162TUU1"/>
<evidence type="ECO:0000256" key="11">
    <source>
        <dbReference type="SAM" id="MobiDB-lite"/>
    </source>
</evidence>
<comment type="subcellular location">
    <subcellularLocation>
        <location evidence="1">Nucleus</location>
        <location evidence="1">Nucleolus</location>
    </subcellularLocation>
</comment>
<accession>A0A162TUU1</accession>
<feature type="non-terminal residue" evidence="14">
    <location>
        <position position="1"/>
    </location>
</feature>
<dbReference type="VEuPathDB" id="FungiDB:PHYBLDRAFT_97247"/>
<dbReference type="Proteomes" id="UP000077315">
    <property type="component" value="Unassembled WGS sequence"/>
</dbReference>
<evidence type="ECO:0000256" key="2">
    <source>
        <dbReference type="ARBA" id="ARBA00022517"/>
    </source>
</evidence>
<dbReference type="GO" id="GO:0006364">
    <property type="term" value="P:rRNA processing"/>
    <property type="evidence" value="ECO:0007669"/>
    <property type="project" value="UniProtKB-KW"/>
</dbReference>
<comment type="catalytic activity">
    <reaction evidence="10">
        <text>ATP + H2O = ADP + phosphate + H(+)</text>
        <dbReference type="Rhea" id="RHEA:13065"/>
        <dbReference type="ChEBI" id="CHEBI:15377"/>
        <dbReference type="ChEBI" id="CHEBI:15378"/>
        <dbReference type="ChEBI" id="CHEBI:30616"/>
        <dbReference type="ChEBI" id="CHEBI:43474"/>
        <dbReference type="ChEBI" id="CHEBI:456216"/>
        <dbReference type="EC" id="3.6.4.13"/>
    </reaction>
</comment>
<dbReference type="OrthoDB" id="422663at2759"/>
<dbReference type="PANTHER" id="PTHR24031">
    <property type="entry name" value="RNA HELICASE"/>
    <property type="match status" value="1"/>
</dbReference>
<evidence type="ECO:0000256" key="5">
    <source>
        <dbReference type="ARBA" id="ARBA00022801"/>
    </source>
</evidence>
<dbReference type="EMBL" id="KV440990">
    <property type="protein sequence ID" value="OAD70003.1"/>
    <property type="molecule type" value="Genomic_DNA"/>
</dbReference>
<dbReference type="GO" id="GO:0003724">
    <property type="term" value="F:RNA helicase activity"/>
    <property type="evidence" value="ECO:0007669"/>
    <property type="project" value="UniProtKB-EC"/>
</dbReference>
<feature type="domain" description="Helicase ATP-binding" evidence="12">
    <location>
        <begin position="83"/>
        <end position="302"/>
    </location>
</feature>
<dbReference type="InterPro" id="IPR001650">
    <property type="entry name" value="Helicase_C-like"/>
</dbReference>
<feature type="non-terminal residue" evidence="14">
    <location>
        <position position="632"/>
    </location>
</feature>
<dbReference type="RefSeq" id="XP_018288043.1">
    <property type="nucleotide sequence ID" value="XM_018444016.1"/>
</dbReference>
<evidence type="ECO:0000313" key="14">
    <source>
        <dbReference type="EMBL" id="OAD70003.1"/>
    </source>
</evidence>
<dbReference type="EC" id="3.6.4.13" evidence="10"/>
<evidence type="ECO:0000259" key="13">
    <source>
        <dbReference type="PROSITE" id="PS51194"/>
    </source>
</evidence>
<evidence type="ECO:0000256" key="10">
    <source>
        <dbReference type="RuleBase" id="RU365068"/>
    </source>
</evidence>
<dbReference type="Pfam" id="PF13959">
    <property type="entry name" value="CTE_SPB4"/>
    <property type="match status" value="1"/>
</dbReference>
<dbReference type="PROSITE" id="PS00039">
    <property type="entry name" value="DEAD_ATP_HELICASE"/>
    <property type="match status" value="1"/>
</dbReference>
<dbReference type="Pfam" id="PF00270">
    <property type="entry name" value="DEAD"/>
    <property type="match status" value="1"/>
</dbReference>
<evidence type="ECO:0000256" key="8">
    <source>
        <dbReference type="ARBA" id="ARBA00022884"/>
    </source>
</evidence>
<dbReference type="InterPro" id="IPR000629">
    <property type="entry name" value="RNA-helicase_DEAD-box_CS"/>
</dbReference>
<dbReference type="SMART" id="SM00490">
    <property type="entry name" value="HELICc"/>
    <property type="match status" value="1"/>
</dbReference>
<feature type="region of interest" description="Disordered" evidence="11">
    <location>
        <begin position="395"/>
        <end position="416"/>
    </location>
</feature>
<comment type="similarity">
    <text evidence="9">Belongs to the DEAD box helicase family.</text>
</comment>
<dbReference type="InterPro" id="IPR014001">
    <property type="entry name" value="Helicase_ATP-bd"/>
</dbReference>